<evidence type="ECO:0000313" key="8">
    <source>
        <dbReference type="Proteomes" id="UP000230423"/>
    </source>
</evidence>
<keyword evidence="3" id="KW-0479">Metal-binding</keyword>
<accession>A0A2G9TK71</accession>
<evidence type="ECO:0000256" key="5">
    <source>
        <dbReference type="ARBA" id="ARBA00023014"/>
    </source>
</evidence>
<dbReference type="InterPro" id="IPR039661">
    <property type="entry name" value="ELP3"/>
</dbReference>
<dbReference type="GO" id="GO:0051539">
    <property type="term" value="F:4 iron, 4 sulfur cluster binding"/>
    <property type="evidence" value="ECO:0007669"/>
    <property type="project" value="UniProtKB-KW"/>
</dbReference>
<sequence length="135" mass="14816">MTGSNVQRSQREAMALTVNEIVAHLMEAHREHKDVNLNRLKCMVAQKYGLSSQPKLVDIIAGVPNEFKVAQKYGLSSQPKLVDIIAGVPNEFKDALLPKLKAKPVRTASGIAVVAVMSKPHRCPHINFTGNVCVY</sequence>
<dbReference type="GO" id="GO:0046872">
    <property type="term" value="F:metal ion binding"/>
    <property type="evidence" value="ECO:0007669"/>
    <property type="project" value="UniProtKB-KW"/>
</dbReference>
<name>A0A2G9TK71_TELCI</name>
<evidence type="ECO:0000259" key="6">
    <source>
        <dbReference type="Pfam" id="PF23613"/>
    </source>
</evidence>
<protein>
    <recommendedName>
        <fullName evidence="6">ELP3-like N-terminal domain-containing protein</fullName>
    </recommendedName>
</protein>
<dbReference type="OrthoDB" id="10265243at2759"/>
<keyword evidence="5" id="KW-0411">Iron-sulfur</keyword>
<feature type="non-terminal residue" evidence="7">
    <location>
        <position position="135"/>
    </location>
</feature>
<reference evidence="7 8" key="1">
    <citation type="submission" date="2015-09" db="EMBL/GenBank/DDBJ databases">
        <title>Draft genome of the parasitic nematode Teladorsagia circumcincta isolate WARC Sus (inbred).</title>
        <authorList>
            <person name="Mitreva M."/>
        </authorList>
    </citation>
    <scope>NUCLEOTIDE SEQUENCE [LARGE SCALE GENOMIC DNA]</scope>
    <source>
        <strain evidence="7 8">S</strain>
    </source>
</reference>
<dbReference type="AlphaFoldDB" id="A0A2G9TK71"/>
<dbReference type="GO" id="GO:0005634">
    <property type="term" value="C:nucleus"/>
    <property type="evidence" value="ECO:0007669"/>
    <property type="project" value="TreeGrafter"/>
</dbReference>
<evidence type="ECO:0000256" key="4">
    <source>
        <dbReference type="ARBA" id="ARBA00023004"/>
    </source>
</evidence>
<keyword evidence="1" id="KW-0004">4Fe-4S</keyword>
<organism evidence="7 8">
    <name type="scientific">Teladorsagia circumcincta</name>
    <name type="common">Brown stomach worm</name>
    <name type="synonym">Ostertagia circumcincta</name>
    <dbReference type="NCBI Taxonomy" id="45464"/>
    <lineage>
        <taxon>Eukaryota</taxon>
        <taxon>Metazoa</taxon>
        <taxon>Ecdysozoa</taxon>
        <taxon>Nematoda</taxon>
        <taxon>Chromadorea</taxon>
        <taxon>Rhabditida</taxon>
        <taxon>Rhabditina</taxon>
        <taxon>Rhabditomorpha</taxon>
        <taxon>Strongyloidea</taxon>
        <taxon>Trichostrongylidae</taxon>
        <taxon>Teladorsagia</taxon>
    </lineage>
</organism>
<dbReference type="Proteomes" id="UP000230423">
    <property type="component" value="Unassembled WGS sequence"/>
</dbReference>
<dbReference type="GO" id="GO:0033588">
    <property type="term" value="C:elongator holoenzyme complex"/>
    <property type="evidence" value="ECO:0007669"/>
    <property type="project" value="TreeGrafter"/>
</dbReference>
<dbReference type="Pfam" id="PF23613">
    <property type="entry name" value="ELP3_N"/>
    <property type="match status" value="1"/>
</dbReference>
<dbReference type="GO" id="GO:0005737">
    <property type="term" value="C:cytoplasm"/>
    <property type="evidence" value="ECO:0007669"/>
    <property type="project" value="TreeGrafter"/>
</dbReference>
<dbReference type="InterPro" id="IPR056591">
    <property type="entry name" value="ELP3-like_N"/>
</dbReference>
<dbReference type="GO" id="GO:0002926">
    <property type="term" value="P:tRNA wobble base 5-methoxycarbonylmethyl-2-thiouridinylation"/>
    <property type="evidence" value="ECO:0007669"/>
    <property type="project" value="TreeGrafter"/>
</dbReference>
<gene>
    <name evidence="7" type="ORF">TELCIR_20830</name>
</gene>
<dbReference type="PANTHER" id="PTHR11135:SF0">
    <property type="entry name" value="ELONGATOR COMPLEX PROTEIN 3"/>
    <property type="match status" value="1"/>
</dbReference>
<evidence type="ECO:0000256" key="1">
    <source>
        <dbReference type="ARBA" id="ARBA00022485"/>
    </source>
</evidence>
<evidence type="ECO:0000256" key="3">
    <source>
        <dbReference type="ARBA" id="ARBA00022723"/>
    </source>
</evidence>
<keyword evidence="4" id="KW-0408">Iron</keyword>
<dbReference type="PANTHER" id="PTHR11135">
    <property type="entry name" value="HISTONE ACETYLTRANSFERASE-RELATED"/>
    <property type="match status" value="1"/>
</dbReference>
<evidence type="ECO:0000313" key="7">
    <source>
        <dbReference type="EMBL" id="PIO57750.1"/>
    </source>
</evidence>
<dbReference type="EMBL" id="KZ364038">
    <property type="protein sequence ID" value="PIO57750.1"/>
    <property type="molecule type" value="Genomic_DNA"/>
</dbReference>
<keyword evidence="2" id="KW-0949">S-adenosyl-L-methionine</keyword>
<keyword evidence="8" id="KW-1185">Reference proteome</keyword>
<feature type="domain" description="ELP3-like N-terminal" evidence="6">
    <location>
        <begin position="14"/>
        <end position="68"/>
    </location>
</feature>
<evidence type="ECO:0000256" key="2">
    <source>
        <dbReference type="ARBA" id="ARBA00022691"/>
    </source>
</evidence>
<proteinExistence type="predicted"/>